<accession>A0A4R1QNZ3</accession>
<evidence type="ECO:0000313" key="8">
    <source>
        <dbReference type="EMBL" id="TCL55509.1"/>
    </source>
</evidence>
<feature type="transmembrane region" description="Helical" evidence="6">
    <location>
        <begin position="51"/>
        <end position="72"/>
    </location>
</feature>
<keyword evidence="2" id="KW-1003">Cell membrane</keyword>
<dbReference type="InterPro" id="IPR051461">
    <property type="entry name" value="UPF0750_membrane"/>
</dbReference>
<keyword evidence="3 6" id="KW-0812">Transmembrane</keyword>
<dbReference type="PIRSF" id="PIRSF006483">
    <property type="entry name" value="Membrane_protein_YitT"/>
    <property type="match status" value="1"/>
</dbReference>
<dbReference type="InterPro" id="IPR015867">
    <property type="entry name" value="N-reg_PII/ATP_PRibTrfase_C"/>
</dbReference>
<dbReference type="RefSeq" id="WP_058967187.1">
    <property type="nucleotide sequence ID" value="NZ_CABKVM010000019.1"/>
</dbReference>
<dbReference type="CDD" id="cd16380">
    <property type="entry name" value="YitT_C"/>
    <property type="match status" value="1"/>
</dbReference>
<dbReference type="STRING" id="1650663.GCA_001486665_03608"/>
<evidence type="ECO:0000256" key="6">
    <source>
        <dbReference type="SAM" id="Phobius"/>
    </source>
</evidence>
<dbReference type="OrthoDB" id="1758221at2"/>
<comment type="caution">
    <text evidence="8">The sequence shown here is derived from an EMBL/GenBank/DDBJ whole genome shotgun (WGS) entry which is preliminary data.</text>
</comment>
<evidence type="ECO:0000256" key="1">
    <source>
        <dbReference type="ARBA" id="ARBA00004651"/>
    </source>
</evidence>
<dbReference type="Gene3D" id="3.30.70.120">
    <property type="match status" value="1"/>
</dbReference>
<feature type="domain" description="DUF2179" evidence="7">
    <location>
        <begin position="225"/>
        <end position="279"/>
    </location>
</feature>
<evidence type="ECO:0000256" key="3">
    <source>
        <dbReference type="ARBA" id="ARBA00022692"/>
    </source>
</evidence>
<gene>
    <name evidence="8" type="ORF">EDD77_11621</name>
</gene>
<evidence type="ECO:0000256" key="4">
    <source>
        <dbReference type="ARBA" id="ARBA00022989"/>
    </source>
</evidence>
<evidence type="ECO:0000256" key="5">
    <source>
        <dbReference type="ARBA" id="ARBA00023136"/>
    </source>
</evidence>
<comment type="subcellular location">
    <subcellularLocation>
        <location evidence="1">Cell membrane</location>
        <topology evidence="1">Multi-pass membrane protein</topology>
    </subcellularLocation>
</comment>
<evidence type="ECO:0000259" key="7">
    <source>
        <dbReference type="Pfam" id="PF10035"/>
    </source>
</evidence>
<feature type="transmembrane region" description="Helical" evidence="6">
    <location>
        <begin position="12"/>
        <end position="31"/>
    </location>
</feature>
<keyword evidence="5 6" id="KW-0472">Membrane</keyword>
<keyword evidence="4 6" id="KW-1133">Transmembrane helix</keyword>
<dbReference type="GeneID" id="97380420"/>
<dbReference type="Pfam" id="PF02588">
    <property type="entry name" value="YitT_membrane"/>
    <property type="match status" value="1"/>
</dbReference>
<sequence length="289" mass="31879">MKQFKLPRRLRNLLLVLAGNALYALAVDMFVLPCGLITGGTTGLALIGQHWLGISISTFVMISNVIMFILGAAVMGRWFAFNTAVSTFCYPIFLELFSWIPGIGDMTRDPMLATVFAGVMIGAAIGLVIGAGASSGGMDIPPIVANKFWGVPISVVMYGLDFAILIGQMFFAENREQILYGILLVLLYTIVLDKVVLMGHSKIQVKILSEKSDEIRQLILKVLDRGCTLLHAQTGYARNEWDMVLTVITNRELAKLNHLVQEVDPQAFIIIDSVNEVHGRGFTLRKQYK</sequence>
<proteinExistence type="predicted"/>
<evidence type="ECO:0000256" key="2">
    <source>
        <dbReference type="ARBA" id="ARBA00022475"/>
    </source>
</evidence>
<feature type="transmembrane region" description="Helical" evidence="6">
    <location>
        <begin position="112"/>
        <end position="136"/>
    </location>
</feature>
<dbReference type="PANTHER" id="PTHR33545:SF5">
    <property type="entry name" value="UPF0750 MEMBRANE PROTEIN YITT"/>
    <property type="match status" value="1"/>
</dbReference>
<dbReference type="Proteomes" id="UP000295184">
    <property type="component" value="Unassembled WGS sequence"/>
</dbReference>
<organism evidence="8 9">
    <name type="scientific">Allofournierella massiliensis</name>
    <dbReference type="NCBI Taxonomy" id="1650663"/>
    <lineage>
        <taxon>Bacteria</taxon>
        <taxon>Bacillati</taxon>
        <taxon>Bacillota</taxon>
        <taxon>Clostridia</taxon>
        <taxon>Eubacteriales</taxon>
        <taxon>Oscillospiraceae</taxon>
        <taxon>Allofournierella</taxon>
    </lineage>
</organism>
<dbReference type="InterPro" id="IPR003740">
    <property type="entry name" value="YitT"/>
</dbReference>
<dbReference type="InterPro" id="IPR019264">
    <property type="entry name" value="DUF2179"/>
</dbReference>
<evidence type="ECO:0000313" key="9">
    <source>
        <dbReference type="Proteomes" id="UP000295184"/>
    </source>
</evidence>
<dbReference type="Pfam" id="PF10035">
    <property type="entry name" value="DUF2179"/>
    <property type="match status" value="1"/>
</dbReference>
<dbReference type="EMBL" id="SLUM01000016">
    <property type="protein sequence ID" value="TCL55509.1"/>
    <property type="molecule type" value="Genomic_DNA"/>
</dbReference>
<reference evidence="8 9" key="1">
    <citation type="submission" date="2019-03" db="EMBL/GenBank/DDBJ databases">
        <title>Genomic Encyclopedia of Type Strains, Phase IV (KMG-IV): sequencing the most valuable type-strain genomes for metagenomic binning, comparative biology and taxonomic classification.</title>
        <authorList>
            <person name="Goeker M."/>
        </authorList>
    </citation>
    <scope>NUCLEOTIDE SEQUENCE [LARGE SCALE GENOMIC DNA]</scope>
    <source>
        <strain evidence="8 9">DSM 100451</strain>
    </source>
</reference>
<feature type="transmembrane region" description="Helical" evidence="6">
    <location>
        <begin position="79"/>
        <end position="100"/>
    </location>
</feature>
<protein>
    <submittedName>
        <fullName evidence="8">Uncharacterized membrane-anchored protein YitT (DUF2179 family)</fullName>
    </submittedName>
</protein>
<dbReference type="PANTHER" id="PTHR33545">
    <property type="entry name" value="UPF0750 MEMBRANE PROTEIN YITT-RELATED"/>
    <property type="match status" value="1"/>
</dbReference>
<name>A0A4R1QNZ3_9FIRM</name>
<dbReference type="AlphaFoldDB" id="A0A4R1QNZ3"/>
<dbReference type="GO" id="GO:0005886">
    <property type="term" value="C:plasma membrane"/>
    <property type="evidence" value="ECO:0007669"/>
    <property type="project" value="UniProtKB-SubCell"/>
</dbReference>
<feature type="transmembrane region" description="Helical" evidence="6">
    <location>
        <begin position="178"/>
        <end position="197"/>
    </location>
</feature>
<feature type="transmembrane region" description="Helical" evidence="6">
    <location>
        <begin position="148"/>
        <end position="172"/>
    </location>
</feature>